<dbReference type="HOGENOM" id="CLU_175506_0_0_11"/>
<protein>
    <submittedName>
        <fullName evidence="2">Uncharacterized protein</fullName>
    </submittedName>
</protein>
<gene>
    <name evidence="2" type="ORF">HMPREF0591_3009</name>
</gene>
<evidence type="ECO:0000313" key="2">
    <source>
        <dbReference type="EMBL" id="EFG77082.1"/>
    </source>
</evidence>
<feature type="transmembrane region" description="Helical" evidence="1">
    <location>
        <begin position="63"/>
        <end position="83"/>
    </location>
</feature>
<feature type="transmembrane region" description="Helical" evidence="1">
    <location>
        <begin position="95"/>
        <end position="116"/>
    </location>
</feature>
<reference evidence="2 3" key="1">
    <citation type="submission" date="2010-04" db="EMBL/GenBank/DDBJ databases">
        <authorList>
            <person name="Muzny D."/>
            <person name="Qin X."/>
            <person name="Deng J."/>
            <person name="Jiang H."/>
            <person name="Liu Y."/>
            <person name="Qu J."/>
            <person name="Song X.-Z."/>
            <person name="Zhang L."/>
            <person name="Thornton R."/>
            <person name="Coyle M."/>
            <person name="Francisco L."/>
            <person name="Jackson L."/>
            <person name="Javaid M."/>
            <person name="Korchina V."/>
            <person name="Kovar C."/>
            <person name="Mata R."/>
            <person name="Mathew T."/>
            <person name="Ngo R."/>
            <person name="Nguyen L."/>
            <person name="Nguyen N."/>
            <person name="Okwuonu G."/>
            <person name="Ongeri F."/>
            <person name="Pham C."/>
            <person name="Simmons D."/>
            <person name="Wilczek-Boney K."/>
            <person name="Hale W."/>
            <person name="Jakkamsetti A."/>
            <person name="Pham P."/>
            <person name="Ruth R."/>
            <person name="San Lucas F."/>
            <person name="Warren J."/>
            <person name="Zhang J."/>
            <person name="Zhao Z."/>
            <person name="Zhou C."/>
            <person name="Zhu D."/>
            <person name="Lee S."/>
            <person name="Bess C."/>
            <person name="Blankenburg K."/>
            <person name="Forbes L."/>
            <person name="Fu Q."/>
            <person name="Gubbala S."/>
            <person name="Hirani K."/>
            <person name="Jayaseelan J.C."/>
            <person name="Lara F."/>
            <person name="Munidasa M."/>
            <person name="Palculict T."/>
            <person name="Patil S."/>
            <person name="Pu L.-L."/>
            <person name="Saada N."/>
            <person name="Tang L."/>
            <person name="Weissenberger G."/>
            <person name="Zhu Y."/>
            <person name="Hemphill L."/>
            <person name="Shang Y."/>
            <person name="Youmans B."/>
            <person name="Ayvaz T."/>
            <person name="Ross M."/>
            <person name="Santibanez J."/>
            <person name="Aqrawi P."/>
            <person name="Gross S."/>
            <person name="Joshi V."/>
            <person name="Fowler G."/>
            <person name="Nazareth L."/>
            <person name="Reid J."/>
            <person name="Worley K."/>
            <person name="Petrosino J."/>
            <person name="Highlander S."/>
            <person name="Gibbs R."/>
        </authorList>
    </citation>
    <scope>NUCLEOTIDE SEQUENCE [LARGE SCALE GENOMIC DNA]</scope>
    <source>
        <strain evidence="2 3">ATCC BAA-614</strain>
    </source>
</reference>
<dbReference type="eggNOG" id="ENOG5031VEB">
    <property type="taxonomic scope" value="Bacteria"/>
</dbReference>
<keyword evidence="1" id="KW-1133">Transmembrane helix</keyword>
<organism evidence="2 3">
    <name type="scientific">Mycobacterium parascrofulaceum ATCC BAA-614</name>
    <dbReference type="NCBI Taxonomy" id="525368"/>
    <lineage>
        <taxon>Bacteria</taxon>
        <taxon>Bacillati</taxon>
        <taxon>Actinomycetota</taxon>
        <taxon>Actinomycetes</taxon>
        <taxon>Mycobacteriales</taxon>
        <taxon>Mycobacteriaceae</taxon>
        <taxon>Mycobacterium</taxon>
        <taxon>Mycobacterium simiae complex</taxon>
    </lineage>
</organism>
<proteinExistence type="predicted"/>
<comment type="caution">
    <text evidence="2">The sequence shown here is derived from an EMBL/GenBank/DDBJ whole genome shotgun (WGS) entry which is preliminary data.</text>
</comment>
<evidence type="ECO:0000313" key="3">
    <source>
        <dbReference type="Proteomes" id="UP000003653"/>
    </source>
</evidence>
<feature type="transmembrane region" description="Helical" evidence="1">
    <location>
        <begin position="30"/>
        <end position="51"/>
    </location>
</feature>
<accession>D5PA15</accession>
<dbReference type="AlphaFoldDB" id="D5PA15"/>
<sequence>MTESIDMSTSTRADFFDARAWRTATWSAPFVVQLILGMLLVAMWLLGKWPFDTHSAYAGERAWMLAATVITAVVSLVVGAALLKSGSPRSRGLGISVVSCSAVVLAGGTIFAYLVLR</sequence>
<name>D5PA15_9MYCO</name>
<dbReference type="EMBL" id="ADNV01000231">
    <property type="protein sequence ID" value="EFG77082.1"/>
    <property type="molecule type" value="Genomic_DNA"/>
</dbReference>
<keyword evidence="1" id="KW-0812">Transmembrane</keyword>
<dbReference type="Proteomes" id="UP000003653">
    <property type="component" value="Unassembled WGS sequence"/>
</dbReference>
<keyword evidence="3" id="KW-1185">Reference proteome</keyword>
<evidence type="ECO:0000256" key="1">
    <source>
        <dbReference type="SAM" id="Phobius"/>
    </source>
</evidence>
<keyword evidence="1" id="KW-0472">Membrane</keyword>